<evidence type="ECO:0000313" key="3">
    <source>
        <dbReference type="Proteomes" id="UP000634522"/>
    </source>
</evidence>
<gene>
    <name evidence="2" type="ORF">GPA27_18100</name>
</gene>
<feature type="chain" id="PRO_5047347330" evidence="1">
    <location>
        <begin position="26"/>
        <end position="112"/>
    </location>
</feature>
<dbReference type="InterPro" id="IPR025421">
    <property type="entry name" value="DUF4148"/>
</dbReference>
<evidence type="ECO:0000313" key="2">
    <source>
        <dbReference type="EMBL" id="NMF99295.1"/>
    </source>
</evidence>
<keyword evidence="1" id="KW-0732">Signal</keyword>
<proteinExistence type="predicted"/>
<evidence type="ECO:0000256" key="1">
    <source>
        <dbReference type="SAM" id="SignalP"/>
    </source>
</evidence>
<dbReference type="Proteomes" id="UP000634522">
    <property type="component" value="Unassembled WGS sequence"/>
</dbReference>
<keyword evidence="3" id="KW-1185">Reference proteome</keyword>
<feature type="signal peptide" evidence="1">
    <location>
        <begin position="1"/>
        <end position="25"/>
    </location>
</feature>
<name>A0ABX1NJF0_9RHOO</name>
<accession>A0ABX1NJF0</accession>
<reference evidence="2 3" key="1">
    <citation type="submission" date="2019-12" db="EMBL/GenBank/DDBJ databases">
        <title>Comparative genomics gives insights into the taxonomy of the Azoarcus-Aromatoleum group and reveals separate origins of nif in the plant-associated Azoarcus and non-plant-associated Aromatoleum sub-groups.</title>
        <authorList>
            <person name="Lafos M."/>
            <person name="Maluk M."/>
            <person name="Batista M."/>
            <person name="Junghare M."/>
            <person name="Carmona M."/>
            <person name="Faoro H."/>
            <person name="Cruz L.M."/>
            <person name="Battistoni F."/>
            <person name="De Souza E."/>
            <person name="Pedrosa F."/>
            <person name="Chen W.-M."/>
            <person name="Poole P.S."/>
            <person name="Dixon R.A."/>
            <person name="James E.K."/>
        </authorList>
    </citation>
    <scope>NUCLEOTIDE SEQUENCE [LARGE SCALE GENOMIC DNA]</scope>
    <source>
        <strain evidence="2 3">T</strain>
    </source>
</reference>
<protein>
    <submittedName>
        <fullName evidence="2">DUF4148 domain-containing protein</fullName>
    </submittedName>
</protein>
<dbReference type="RefSeq" id="WP_169141899.1">
    <property type="nucleotide sequence ID" value="NZ_WTVS01000041.1"/>
</dbReference>
<sequence length="112" mass="12129">MSKIRTATLVPLLAAVLAAPAAALAGSLWHPADNEAGFTFHPDHSTGTKTRAEVLKELEEAKADGSYSYLLRGLPPPSRDVGPGKTREEVIKELVNMTPEERARMDELYGDN</sequence>
<organism evidence="2 3">
    <name type="scientific">Aromatoleum toluolicum</name>
    <dbReference type="NCBI Taxonomy" id="90060"/>
    <lineage>
        <taxon>Bacteria</taxon>
        <taxon>Pseudomonadati</taxon>
        <taxon>Pseudomonadota</taxon>
        <taxon>Betaproteobacteria</taxon>
        <taxon>Rhodocyclales</taxon>
        <taxon>Rhodocyclaceae</taxon>
        <taxon>Aromatoleum</taxon>
    </lineage>
</organism>
<dbReference type="EMBL" id="WTVS01000041">
    <property type="protein sequence ID" value="NMF99295.1"/>
    <property type="molecule type" value="Genomic_DNA"/>
</dbReference>
<dbReference type="Pfam" id="PF13663">
    <property type="entry name" value="DUF4148"/>
    <property type="match status" value="1"/>
</dbReference>
<comment type="caution">
    <text evidence="2">The sequence shown here is derived from an EMBL/GenBank/DDBJ whole genome shotgun (WGS) entry which is preliminary data.</text>
</comment>